<feature type="compositionally biased region" description="Low complexity" evidence="1">
    <location>
        <begin position="33"/>
        <end position="48"/>
    </location>
</feature>
<keyword evidence="2" id="KW-0732">Signal</keyword>
<dbReference type="AlphaFoldDB" id="Q21R27"/>
<feature type="region of interest" description="Disordered" evidence="1">
    <location>
        <begin position="33"/>
        <end position="53"/>
    </location>
</feature>
<evidence type="ECO:0000313" key="3">
    <source>
        <dbReference type="EMBL" id="ABD71776.1"/>
    </source>
</evidence>
<sequence>MKFSIAKTTLISLTLLLSASVCTAADTKAVAPQQAASKAQATTKSVKSGADAKPKVAPKIKLVDINSASAAELKKLPGISDAQAAKIIAGRPYGSKAWLVSHNIIDAAVYEGLRQQVIAKQPNKDAVKNAELYIKKK</sequence>
<evidence type="ECO:0000256" key="2">
    <source>
        <dbReference type="SAM" id="SignalP"/>
    </source>
</evidence>
<evidence type="ECO:0000313" key="4">
    <source>
        <dbReference type="Proteomes" id="UP000008332"/>
    </source>
</evidence>
<dbReference type="Pfam" id="PF12836">
    <property type="entry name" value="HHH_3"/>
    <property type="match status" value="1"/>
</dbReference>
<protein>
    <recommendedName>
        <fullName evidence="5">Helix-hairpin-helix domain-containing protein</fullName>
    </recommendedName>
</protein>
<proteinExistence type="predicted"/>
<dbReference type="eggNOG" id="COG1031">
    <property type="taxonomic scope" value="Bacteria"/>
</dbReference>
<accession>Q21R27</accession>
<dbReference type="Gene3D" id="1.10.150.320">
    <property type="entry name" value="Photosystem II 12 kDa extrinsic protein"/>
    <property type="match status" value="1"/>
</dbReference>
<dbReference type="OrthoDB" id="5296317at2"/>
<dbReference type="HOGENOM" id="CLU_052011_5_0_4"/>
<evidence type="ECO:0000256" key="1">
    <source>
        <dbReference type="SAM" id="MobiDB-lite"/>
    </source>
</evidence>
<reference evidence="4" key="1">
    <citation type="submission" date="2006-02" db="EMBL/GenBank/DDBJ databases">
        <title>Complete sequence of chromosome of Rhodoferax ferrireducens DSM 15236.</title>
        <authorList>
            <person name="Copeland A."/>
            <person name="Lucas S."/>
            <person name="Lapidus A."/>
            <person name="Barry K."/>
            <person name="Detter J.C."/>
            <person name="Glavina del Rio T."/>
            <person name="Hammon N."/>
            <person name="Israni S."/>
            <person name="Pitluck S."/>
            <person name="Brettin T."/>
            <person name="Bruce D."/>
            <person name="Han C."/>
            <person name="Tapia R."/>
            <person name="Gilna P."/>
            <person name="Kiss H."/>
            <person name="Schmutz J."/>
            <person name="Larimer F."/>
            <person name="Land M."/>
            <person name="Kyrpides N."/>
            <person name="Ivanova N."/>
            <person name="Richardson P."/>
        </authorList>
    </citation>
    <scope>NUCLEOTIDE SEQUENCE [LARGE SCALE GENOMIC DNA]</scope>
    <source>
        <strain evidence="4">ATCC BAA-621 / DSM 15236 / T118</strain>
    </source>
</reference>
<feature type="signal peptide" evidence="2">
    <location>
        <begin position="1"/>
        <end position="24"/>
    </location>
</feature>
<organism evidence="3 4">
    <name type="scientific">Albidiferax ferrireducens (strain ATCC BAA-621 / DSM 15236 / T118)</name>
    <name type="common">Rhodoferax ferrireducens</name>
    <dbReference type="NCBI Taxonomy" id="338969"/>
    <lineage>
        <taxon>Bacteria</taxon>
        <taxon>Pseudomonadati</taxon>
        <taxon>Pseudomonadota</taxon>
        <taxon>Betaproteobacteria</taxon>
        <taxon>Burkholderiales</taxon>
        <taxon>Comamonadaceae</taxon>
        <taxon>Rhodoferax</taxon>
    </lineage>
</organism>
<evidence type="ECO:0008006" key="5">
    <source>
        <dbReference type="Google" id="ProtNLM"/>
    </source>
</evidence>
<dbReference type="SUPFAM" id="SSF81585">
    <property type="entry name" value="PsbU/PolX domain-like"/>
    <property type="match status" value="1"/>
</dbReference>
<gene>
    <name evidence="3" type="ordered locus">Rfer_4078</name>
</gene>
<dbReference type="KEGG" id="rfr:Rfer_4078"/>
<dbReference type="Proteomes" id="UP000008332">
    <property type="component" value="Chromosome"/>
</dbReference>
<keyword evidence="4" id="KW-1185">Reference proteome</keyword>
<dbReference type="STRING" id="338969.Rfer_4078"/>
<dbReference type="EMBL" id="CP000267">
    <property type="protein sequence ID" value="ABD71776.1"/>
    <property type="molecule type" value="Genomic_DNA"/>
</dbReference>
<name>Q21R27_ALBFT</name>
<dbReference type="RefSeq" id="WP_011466338.1">
    <property type="nucleotide sequence ID" value="NC_007908.1"/>
</dbReference>
<feature type="chain" id="PRO_5004200582" description="Helix-hairpin-helix domain-containing protein" evidence="2">
    <location>
        <begin position="25"/>
        <end position="137"/>
    </location>
</feature>